<dbReference type="KEGG" id="rti:DC20_16750"/>
<feature type="transmembrane region" description="Helical" evidence="5">
    <location>
        <begin position="226"/>
        <end position="243"/>
    </location>
</feature>
<feature type="transmembrane region" description="Helical" evidence="5">
    <location>
        <begin position="121"/>
        <end position="141"/>
    </location>
</feature>
<comment type="subcellular location">
    <subcellularLocation>
        <location evidence="1">Membrane</location>
        <topology evidence="1">Multi-pass membrane protein</topology>
    </subcellularLocation>
</comment>
<feature type="transmembrane region" description="Helical" evidence="5">
    <location>
        <begin position="177"/>
        <end position="195"/>
    </location>
</feature>
<keyword evidence="4 5" id="KW-0472">Membrane</keyword>
<sequence>MRSSSTISNWKTSFWEDAFIYLIYLYAVALPLRLNLKTGILFLLLGWFLVQIIRNRNLDFSILKTHSFKAILGYISLCVFSLLYSENLSGSLRFILLQSTLLLFPLIIYRRLSVKQVQNALLLFSLSCFFLSIYATTITALEYVKKIPEQFHSFSTLDWTFFSYFIPQNISFHAPYFSLYISVCLLIHTYFLYTAKVTEKKITYLAHLFFWLFYITFLSLLSSRTALVATILVLAIIAVYLTWKARKYLLLLSVVAVTAGVSWFIFQNVPYLKTKFTQGAGVLQRKMMWLSAIELIKESPVIGVAPGDSEEALVVSYREKYFMEGVTSRFDAHNQYLMAGVSLGLAGLMALLFIFYFLFKEAYNQKNFILLSFLAVFALCCLTESLLQRRDGTLLFSFITSLLLFAPKGQKTNSYLEPVA</sequence>
<accession>A0A0P0CZW8</accession>
<reference evidence="7 8" key="1">
    <citation type="submission" date="2015-08" db="EMBL/GenBank/DDBJ databases">
        <title>Complete genome sequence of Rufibacter tibetensis strain 1351t, a radiation-resistant bacterium from tibet plateau.</title>
        <authorList>
            <person name="Dai J."/>
        </authorList>
    </citation>
    <scope>NUCLEOTIDE SEQUENCE [LARGE SCALE GENOMIC DNA]</scope>
    <source>
        <strain evidence="7 8">1351</strain>
    </source>
</reference>
<keyword evidence="8" id="KW-1185">Reference proteome</keyword>
<dbReference type="InterPro" id="IPR051533">
    <property type="entry name" value="WaaL-like"/>
</dbReference>
<dbReference type="EMBL" id="CP012643">
    <property type="protein sequence ID" value="ALJ00318.1"/>
    <property type="molecule type" value="Genomic_DNA"/>
</dbReference>
<feature type="transmembrane region" description="Helical" evidence="5">
    <location>
        <begin position="248"/>
        <end position="266"/>
    </location>
</feature>
<evidence type="ECO:0000256" key="4">
    <source>
        <dbReference type="ARBA" id="ARBA00023136"/>
    </source>
</evidence>
<feature type="transmembrane region" description="Helical" evidence="5">
    <location>
        <begin position="90"/>
        <end position="109"/>
    </location>
</feature>
<keyword evidence="2 5" id="KW-0812">Transmembrane</keyword>
<name>A0A0P0CZW8_9BACT</name>
<dbReference type="InterPro" id="IPR007016">
    <property type="entry name" value="O-antigen_ligase-rel_domated"/>
</dbReference>
<dbReference type="PATRIC" id="fig|512763.3.peg.3686"/>
<evidence type="ECO:0000256" key="2">
    <source>
        <dbReference type="ARBA" id="ARBA00022692"/>
    </source>
</evidence>
<evidence type="ECO:0000259" key="6">
    <source>
        <dbReference type="Pfam" id="PF04932"/>
    </source>
</evidence>
<dbReference type="PANTHER" id="PTHR37422:SF13">
    <property type="entry name" value="LIPOPOLYSACCHARIDE BIOSYNTHESIS PROTEIN PA4999-RELATED"/>
    <property type="match status" value="1"/>
</dbReference>
<feature type="transmembrane region" description="Helical" evidence="5">
    <location>
        <begin position="66"/>
        <end position="84"/>
    </location>
</feature>
<evidence type="ECO:0000313" key="8">
    <source>
        <dbReference type="Proteomes" id="UP000061382"/>
    </source>
</evidence>
<dbReference type="Proteomes" id="UP000061382">
    <property type="component" value="Chromosome"/>
</dbReference>
<dbReference type="GO" id="GO:0016020">
    <property type="term" value="C:membrane"/>
    <property type="evidence" value="ECO:0007669"/>
    <property type="project" value="UniProtKB-SubCell"/>
</dbReference>
<feature type="transmembrane region" description="Helical" evidence="5">
    <location>
        <begin position="336"/>
        <end position="359"/>
    </location>
</feature>
<evidence type="ECO:0000256" key="3">
    <source>
        <dbReference type="ARBA" id="ARBA00022989"/>
    </source>
</evidence>
<evidence type="ECO:0000256" key="5">
    <source>
        <dbReference type="SAM" id="Phobius"/>
    </source>
</evidence>
<dbReference type="STRING" id="512763.DC20_16750"/>
<protein>
    <recommendedName>
        <fullName evidence="6">O-antigen ligase-related domain-containing protein</fullName>
    </recommendedName>
</protein>
<dbReference type="Pfam" id="PF04932">
    <property type="entry name" value="Wzy_C"/>
    <property type="match status" value="1"/>
</dbReference>
<feature type="domain" description="O-antigen ligase-related" evidence="6">
    <location>
        <begin position="212"/>
        <end position="351"/>
    </location>
</feature>
<gene>
    <name evidence="7" type="ORF">DC20_16750</name>
</gene>
<evidence type="ECO:0000256" key="1">
    <source>
        <dbReference type="ARBA" id="ARBA00004141"/>
    </source>
</evidence>
<dbReference type="AlphaFoldDB" id="A0A0P0CZW8"/>
<dbReference type="OrthoDB" id="1631746at2"/>
<keyword evidence="3 5" id="KW-1133">Transmembrane helix</keyword>
<evidence type="ECO:0000313" key="7">
    <source>
        <dbReference type="EMBL" id="ALJ00318.1"/>
    </source>
</evidence>
<organism evidence="7 8">
    <name type="scientific">Rufibacter tibetensis</name>
    <dbReference type="NCBI Taxonomy" id="512763"/>
    <lineage>
        <taxon>Bacteria</taxon>
        <taxon>Pseudomonadati</taxon>
        <taxon>Bacteroidota</taxon>
        <taxon>Cytophagia</taxon>
        <taxon>Cytophagales</taxon>
        <taxon>Hymenobacteraceae</taxon>
        <taxon>Rufibacter</taxon>
    </lineage>
</organism>
<feature type="transmembrane region" description="Helical" evidence="5">
    <location>
        <begin position="368"/>
        <end position="387"/>
    </location>
</feature>
<feature type="transmembrane region" description="Helical" evidence="5">
    <location>
        <begin position="36"/>
        <end position="54"/>
    </location>
</feature>
<feature type="transmembrane region" description="Helical" evidence="5">
    <location>
        <begin position="202"/>
        <end position="220"/>
    </location>
</feature>
<proteinExistence type="predicted"/>
<dbReference type="PANTHER" id="PTHR37422">
    <property type="entry name" value="TEICHURONIC ACID BIOSYNTHESIS PROTEIN TUAE"/>
    <property type="match status" value="1"/>
</dbReference>